<dbReference type="SUPFAM" id="SSF53223">
    <property type="entry name" value="Aminoacid dehydrogenase-like, N-terminal domain"/>
    <property type="match status" value="1"/>
</dbReference>
<keyword evidence="13" id="KW-1185">Reference proteome</keyword>
<dbReference type="EC" id="1.1.1.25" evidence="2 8"/>
<feature type="domain" description="SDH C-terminal" evidence="11">
    <location>
        <begin position="241"/>
        <end position="261"/>
    </location>
</feature>
<feature type="active site" description="Proton acceptor" evidence="8">
    <location>
        <position position="65"/>
    </location>
</feature>
<evidence type="ECO:0000259" key="10">
    <source>
        <dbReference type="Pfam" id="PF08501"/>
    </source>
</evidence>
<comment type="pathway">
    <text evidence="1 8">Metabolic intermediate biosynthesis; chorismate biosynthesis; chorismate from D-erythrose 4-phosphate and phosphoenolpyruvate: step 4/7.</text>
</comment>
<reference evidence="13" key="1">
    <citation type="submission" date="2017-01" db="EMBL/GenBank/DDBJ databases">
        <authorList>
            <person name="Varghese N."/>
            <person name="Submissions S."/>
        </authorList>
    </citation>
    <scope>NUCLEOTIDE SEQUENCE [LARGE SCALE GENOMIC DNA]</scope>
    <source>
        <strain evidence="13">DSM 23127</strain>
    </source>
</reference>
<dbReference type="PANTHER" id="PTHR21089:SF1">
    <property type="entry name" value="BIFUNCTIONAL 3-DEHYDROQUINATE DEHYDRATASE_SHIKIMATE DEHYDROGENASE, CHLOROPLASTIC"/>
    <property type="match status" value="1"/>
</dbReference>
<dbReference type="Gene3D" id="3.40.50.720">
    <property type="entry name" value="NAD(P)-binding Rossmann-like Domain"/>
    <property type="match status" value="1"/>
</dbReference>
<dbReference type="GO" id="GO:0050661">
    <property type="term" value="F:NADP binding"/>
    <property type="evidence" value="ECO:0007669"/>
    <property type="project" value="InterPro"/>
</dbReference>
<feature type="binding site" evidence="8">
    <location>
        <begin position="150"/>
        <end position="155"/>
    </location>
    <ligand>
        <name>NADP(+)</name>
        <dbReference type="ChEBI" id="CHEBI:58349"/>
    </ligand>
</feature>
<dbReference type="UniPathway" id="UPA00053">
    <property type="reaction ID" value="UER00087"/>
</dbReference>
<evidence type="ECO:0000256" key="3">
    <source>
        <dbReference type="ARBA" id="ARBA00022605"/>
    </source>
</evidence>
<evidence type="ECO:0000313" key="12">
    <source>
        <dbReference type="EMBL" id="SIS36758.1"/>
    </source>
</evidence>
<proteinExistence type="inferred from homology"/>
<dbReference type="GO" id="GO:0008652">
    <property type="term" value="P:amino acid biosynthetic process"/>
    <property type="evidence" value="ECO:0007669"/>
    <property type="project" value="UniProtKB-KW"/>
</dbReference>
<feature type="binding site" evidence="8">
    <location>
        <position position="101"/>
    </location>
    <ligand>
        <name>shikimate</name>
        <dbReference type="ChEBI" id="CHEBI:36208"/>
    </ligand>
</feature>
<dbReference type="Pfam" id="PF18317">
    <property type="entry name" value="SDH_C"/>
    <property type="match status" value="1"/>
</dbReference>
<dbReference type="InterPro" id="IPR011342">
    <property type="entry name" value="Shikimate_DH"/>
</dbReference>
<dbReference type="InterPro" id="IPR022893">
    <property type="entry name" value="Shikimate_DH_fam"/>
</dbReference>
<dbReference type="InterPro" id="IPR006151">
    <property type="entry name" value="Shikm_DH/Glu-tRNA_Rdtase"/>
</dbReference>
<dbReference type="GO" id="GO:0005829">
    <property type="term" value="C:cytosol"/>
    <property type="evidence" value="ECO:0007669"/>
    <property type="project" value="TreeGrafter"/>
</dbReference>
<dbReference type="Gene3D" id="3.40.50.10860">
    <property type="entry name" value="Leucine Dehydrogenase, chain A, domain 1"/>
    <property type="match status" value="1"/>
</dbReference>
<dbReference type="GO" id="GO:0004764">
    <property type="term" value="F:shikimate 3-dehydrogenase (NADP+) activity"/>
    <property type="evidence" value="ECO:0007669"/>
    <property type="project" value="UniProtKB-UniRule"/>
</dbReference>
<feature type="domain" description="Shikimate dehydrogenase substrate binding N-terminal" evidence="10">
    <location>
        <begin position="6"/>
        <end position="88"/>
    </location>
</feature>
<dbReference type="HAMAP" id="MF_00222">
    <property type="entry name" value="Shikimate_DH_AroE"/>
    <property type="match status" value="1"/>
</dbReference>
<feature type="binding site" evidence="8">
    <location>
        <position position="220"/>
    </location>
    <ligand>
        <name>shikimate</name>
        <dbReference type="ChEBI" id="CHEBI:36208"/>
    </ligand>
</feature>
<evidence type="ECO:0000256" key="6">
    <source>
        <dbReference type="ARBA" id="ARBA00023141"/>
    </source>
</evidence>
<feature type="binding site" evidence="8">
    <location>
        <position position="61"/>
    </location>
    <ligand>
        <name>shikimate</name>
        <dbReference type="ChEBI" id="CHEBI:36208"/>
    </ligand>
</feature>
<dbReference type="EMBL" id="FTOC01000001">
    <property type="protein sequence ID" value="SIS36758.1"/>
    <property type="molecule type" value="Genomic_DNA"/>
</dbReference>
<dbReference type="SUPFAM" id="SSF51735">
    <property type="entry name" value="NAD(P)-binding Rossmann-fold domains"/>
    <property type="match status" value="1"/>
</dbReference>
<comment type="similarity">
    <text evidence="8">Belongs to the shikimate dehydrogenase family.</text>
</comment>
<keyword evidence="5 8" id="KW-0560">Oxidoreductase</keyword>
<feature type="domain" description="Quinate/shikimate 5-dehydrogenase/glutamyl-tRNA reductase" evidence="9">
    <location>
        <begin position="119"/>
        <end position="192"/>
    </location>
</feature>
<dbReference type="Proteomes" id="UP000187608">
    <property type="component" value="Unassembled WGS sequence"/>
</dbReference>
<dbReference type="RefSeq" id="WP_076556341.1">
    <property type="nucleotide sequence ID" value="NZ_FTOC01000001.1"/>
</dbReference>
<dbReference type="GO" id="GO:0009073">
    <property type="term" value="P:aromatic amino acid family biosynthetic process"/>
    <property type="evidence" value="ECO:0007669"/>
    <property type="project" value="UniProtKB-KW"/>
</dbReference>
<dbReference type="PANTHER" id="PTHR21089">
    <property type="entry name" value="SHIKIMATE DEHYDROGENASE"/>
    <property type="match status" value="1"/>
</dbReference>
<dbReference type="STRING" id="570947.SAMN05421687_10156"/>
<feature type="binding site" evidence="8">
    <location>
        <begin position="14"/>
        <end position="16"/>
    </location>
    <ligand>
        <name>shikimate</name>
        <dbReference type="ChEBI" id="CHEBI:36208"/>
    </ligand>
</feature>
<protein>
    <recommendedName>
        <fullName evidence="2 8">Shikimate dehydrogenase (NADP(+))</fullName>
        <shortName evidence="8">SDH</shortName>
        <ecNumber evidence="2 8">1.1.1.25</ecNumber>
    </recommendedName>
</protein>
<keyword evidence="4 8" id="KW-0521">NADP</keyword>
<evidence type="ECO:0000256" key="4">
    <source>
        <dbReference type="ARBA" id="ARBA00022857"/>
    </source>
</evidence>
<dbReference type="GO" id="GO:0019632">
    <property type="term" value="P:shikimate metabolic process"/>
    <property type="evidence" value="ECO:0007669"/>
    <property type="project" value="InterPro"/>
</dbReference>
<feature type="binding site" evidence="8">
    <location>
        <begin position="127"/>
        <end position="131"/>
    </location>
    <ligand>
        <name>NADP(+)</name>
        <dbReference type="ChEBI" id="CHEBI:58349"/>
    </ligand>
</feature>
<dbReference type="InterPro" id="IPR013708">
    <property type="entry name" value="Shikimate_DH-bd_N"/>
</dbReference>
<dbReference type="OrthoDB" id="9792692at2"/>
<dbReference type="InterPro" id="IPR046346">
    <property type="entry name" value="Aminoacid_DH-like_N_sf"/>
</dbReference>
<sequence length="276" mass="30641">MLRLGLIGSPLGHSLSPWLHEKFMEQSGVSGQYELMELDPENFEREIELMKQKDLDGFNITVPFKREIIPYLDDIDERASYLGAVNTVVVQNGRWKGFNTDGAGYLESVRSIYPEVISESSRVLIIGSGGAARGIAFALSELNLTIDIANRTSGKALELIDDLPAKSRGGSLSLNEAAESLDDYDWVIQTTSVGMSPNEGIIPLEIRKIKEGAVFSDIVYKPLKTQFLKEAEGKGAHIHYGHLMLLYQAAYAFELWSDKKVEPLGLINEMEMKLEG</sequence>
<dbReference type="AlphaFoldDB" id="A0A1N7II78"/>
<feature type="binding site" evidence="8">
    <location>
        <position position="77"/>
    </location>
    <ligand>
        <name>NADP(+)</name>
        <dbReference type="ChEBI" id="CHEBI:58349"/>
    </ligand>
</feature>
<evidence type="ECO:0000256" key="2">
    <source>
        <dbReference type="ARBA" id="ARBA00012962"/>
    </source>
</evidence>
<dbReference type="InterPro" id="IPR041121">
    <property type="entry name" value="SDH_C"/>
</dbReference>
<feature type="binding site" evidence="8">
    <location>
        <position position="248"/>
    </location>
    <ligand>
        <name>shikimate</name>
        <dbReference type="ChEBI" id="CHEBI:36208"/>
    </ligand>
</feature>
<dbReference type="GO" id="GO:0009423">
    <property type="term" value="P:chorismate biosynthetic process"/>
    <property type="evidence" value="ECO:0007669"/>
    <property type="project" value="UniProtKB-UniRule"/>
</dbReference>
<evidence type="ECO:0000313" key="13">
    <source>
        <dbReference type="Proteomes" id="UP000187608"/>
    </source>
</evidence>
<evidence type="ECO:0000256" key="5">
    <source>
        <dbReference type="ARBA" id="ARBA00023002"/>
    </source>
</evidence>
<dbReference type="NCBIfam" id="TIGR00507">
    <property type="entry name" value="aroE"/>
    <property type="match status" value="1"/>
</dbReference>
<evidence type="ECO:0000256" key="8">
    <source>
        <dbReference type="HAMAP-Rule" id="MF_00222"/>
    </source>
</evidence>
<name>A0A1N7II78_9BACI</name>
<keyword evidence="3 8" id="KW-0028">Amino-acid biosynthesis</keyword>
<evidence type="ECO:0000256" key="1">
    <source>
        <dbReference type="ARBA" id="ARBA00004871"/>
    </source>
</evidence>
<comment type="catalytic activity">
    <reaction evidence="7 8">
        <text>shikimate + NADP(+) = 3-dehydroshikimate + NADPH + H(+)</text>
        <dbReference type="Rhea" id="RHEA:17737"/>
        <dbReference type="ChEBI" id="CHEBI:15378"/>
        <dbReference type="ChEBI" id="CHEBI:16630"/>
        <dbReference type="ChEBI" id="CHEBI:36208"/>
        <dbReference type="ChEBI" id="CHEBI:57783"/>
        <dbReference type="ChEBI" id="CHEBI:58349"/>
        <dbReference type="EC" id="1.1.1.25"/>
    </reaction>
</comment>
<feature type="binding site" evidence="8">
    <location>
        <position position="218"/>
    </location>
    <ligand>
        <name>NADP(+)</name>
        <dbReference type="ChEBI" id="CHEBI:58349"/>
    </ligand>
</feature>
<dbReference type="Pfam" id="PF08501">
    <property type="entry name" value="Shikimate_dh_N"/>
    <property type="match status" value="1"/>
</dbReference>
<dbReference type="CDD" id="cd01065">
    <property type="entry name" value="NAD_bind_Shikimate_DH"/>
    <property type="match status" value="1"/>
</dbReference>
<evidence type="ECO:0000259" key="9">
    <source>
        <dbReference type="Pfam" id="PF01488"/>
    </source>
</evidence>
<evidence type="ECO:0000259" key="11">
    <source>
        <dbReference type="Pfam" id="PF18317"/>
    </source>
</evidence>
<feature type="binding site" evidence="8">
    <location>
        <position position="86"/>
    </location>
    <ligand>
        <name>shikimate</name>
        <dbReference type="ChEBI" id="CHEBI:36208"/>
    </ligand>
</feature>
<comment type="subunit">
    <text evidence="8">Homodimer.</text>
</comment>
<accession>A0A1N7II78</accession>
<evidence type="ECO:0000256" key="7">
    <source>
        <dbReference type="ARBA" id="ARBA00049442"/>
    </source>
</evidence>
<feature type="binding site" evidence="8">
    <location>
        <position position="241"/>
    </location>
    <ligand>
        <name>NADP(+)</name>
        <dbReference type="ChEBI" id="CHEBI:58349"/>
    </ligand>
</feature>
<dbReference type="Pfam" id="PF01488">
    <property type="entry name" value="Shikimate_DH"/>
    <property type="match status" value="1"/>
</dbReference>
<comment type="function">
    <text evidence="8">Involved in the biosynthesis of the chorismate, which leads to the biosynthesis of aromatic amino acids. Catalyzes the reversible NADPH linked reduction of 3-dehydroshikimate (DHSA) to yield shikimate (SA).</text>
</comment>
<organism evidence="12 13">
    <name type="scientific">Salimicrobium flavidum</name>
    <dbReference type="NCBI Taxonomy" id="570947"/>
    <lineage>
        <taxon>Bacteria</taxon>
        <taxon>Bacillati</taxon>
        <taxon>Bacillota</taxon>
        <taxon>Bacilli</taxon>
        <taxon>Bacillales</taxon>
        <taxon>Bacillaceae</taxon>
        <taxon>Salimicrobium</taxon>
    </lineage>
</organism>
<keyword evidence="6 8" id="KW-0057">Aromatic amino acid biosynthesis</keyword>
<dbReference type="InterPro" id="IPR036291">
    <property type="entry name" value="NAD(P)-bd_dom_sf"/>
</dbReference>
<gene>
    <name evidence="8" type="primary">aroE</name>
    <name evidence="12" type="ORF">SAMN05421687_10156</name>
</gene>